<organism evidence="2">
    <name type="scientific">Rhizophora mucronata</name>
    <name type="common">Asiatic mangrove</name>
    <dbReference type="NCBI Taxonomy" id="61149"/>
    <lineage>
        <taxon>Eukaryota</taxon>
        <taxon>Viridiplantae</taxon>
        <taxon>Streptophyta</taxon>
        <taxon>Embryophyta</taxon>
        <taxon>Tracheophyta</taxon>
        <taxon>Spermatophyta</taxon>
        <taxon>Magnoliopsida</taxon>
        <taxon>eudicotyledons</taxon>
        <taxon>Gunneridae</taxon>
        <taxon>Pentapetalae</taxon>
        <taxon>rosids</taxon>
        <taxon>fabids</taxon>
        <taxon>Malpighiales</taxon>
        <taxon>Rhizophoraceae</taxon>
        <taxon>Rhizophora</taxon>
    </lineage>
</organism>
<keyword evidence="1" id="KW-0812">Transmembrane</keyword>
<dbReference type="EMBL" id="GGEC01015063">
    <property type="protein sequence ID" value="MBW95546.1"/>
    <property type="molecule type" value="Transcribed_RNA"/>
</dbReference>
<dbReference type="AlphaFoldDB" id="A0A2P2JQ22"/>
<keyword evidence="1" id="KW-1133">Transmembrane helix</keyword>
<accession>A0A2P2JQ22</accession>
<name>A0A2P2JQ22_RHIMU</name>
<evidence type="ECO:0000313" key="2">
    <source>
        <dbReference type="EMBL" id="MBW95546.1"/>
    </source>
</evidence>
<proteinExistence type="predicted"/>
<reference evidence="2" key="1">
    <citation type="submission" date="2018-02" db="EMBL/GenBank/DDBJ databases">
        <title>Rhizophora mucronata_Transcriptome.</title>
        <authorList>
            <person name="Meera S.P."/>
            <person name="Sreeshan A."/>
            <person name="Augustine A."/>
        </authorList>
    </citation>
    <scope>NUCLEOTIDE SEQUENCE</scope>
    <source>
        <tissue evidence="2">Leaf</tissue>
    </source>
</reference>
<protein>
    <submittedName>
        <fullName evidence="2">Uncharacterized protein</fullName>
    </submittedName>
</protein>
<keyword evidence="1" id="KW-0472">Membrane</keyword>
<evidence type="ECO:0000256" key="1">
    <source>
        <dbReference type="SAM" id="Phobius"/>
    </source>
</evidence>
<feature type="transmembrane region" description="Helical" evidence="1">
    <location>
        <begin position="18"/>
        <end position="35"/>
    </location>
</feature>
<sequence length="58" mass="6255">MGNGTYPSQGMPDAGADVPGLVLATSCGTSLYFMTQKNIKLDYRREFITYSSSLNTKG</sequence>